<dbReference type="PROSITE" id="PS51318">
    <property type="entry name" value="TAT"/>
    <property type="match status" value="1"/>
</dbReference>
<dbReference type="PANTHER" id="PTHR43737:SF1">
    <property type="entry name" value="DUF1501 DOMAIN-CONTAINING PROTEIN"/>
    <property type="match status" value="1"/>
</dbReference>
<dbReference type="Pfam" id="PF07394">
    <property type="entry name" value="DUF1501"/>
    <property type="match status" value="1"/>
</dbReference>
<comment type="caution">
    <text evidence="1">The sequence shown here is derived from an EMBL/GenBank/DDBJ whole genome shotgun (WGS) entry which is preliminary data.</text>
</comment>
<dbReference type="InterPro" id="IPR017850">
    <property type="entry name" value="Alkaline_phosphatase_core_sf"/>
</dbReference>
<evidence type="ECO:0000313" key="2">
    <source>
        <dbReference type="Proteomes" id="UP000318478"/>
    </source>
</evidence>
<dbReference type="OrthoDB" id="127333at2"/>
<dbReference type="SUPFAM" id="SSF53649">
    <property type="entry name" value="Alkaline phosphatase-like"/>
    <property type="match status" value="1"/>
</dbReference>
<dbReference type="InterPro" id="IPR006311">
    <property type="entry name" value="TAT_signal"/>
</dbReference>
<sequence length="471" mass="51531">MTHQRYTTSRRDFLCRCANGFGAVSLTALLADKAFCNGSFASGAHGLHHTPRAKNVIFLYMDGGPSQVDTFDPKPLLAKHSGASPGQFFKVAPTQFNNNGALLGSQWKFRRHGQSGIEVSELFPHVAGVVDELAVVRSMVSEFPEHTSANYFLHSGSGLQGRPSMGAWLSYGLGSESQDLPGFVVMDGGLIPPGGIDCFGNGFLPASYQGSMFKPSGSAVANISRREATAADQRRKLRLMEQLDSLASAGFRQHDAIESAVENYELAYRMQTAVPGLMDLADEPEHTRRSYGLDSKHRGTQIYAAECLVARRLVERGVRFVELTCPRLDTDRWDQHSNLKYGHEQNALAVDQPIAALIADLKQRGLLDETLVVWAGEFGRTPFAQGSDGRDHNPHGFTIWMAGGGVRGGMVYGATDEFGYHAVENRVEVHDLHATMLHLLGVDHTRSTYRFGGRDMRLTDVKGHVIDALIA</sequence>
<reference evidence="1 2" key="1">
    <citation type="submission" date="2019-02" db="EMBL/GenBank/DDBJ databases">
        <title>Deep-cultivation of Planctomycetes and their phenomic and genomic characterization uncovers novel biology.</title>
        <authorList>
            <person name="Wiegand S."/>
            <person name="Jogler M."/>
            <person name="Boedeker C."/>
            <person name="Pinto D."/>
            <person name="Vollmers J."/>
            <person name="Rivas-Marin E."/>
            <person name="Kohn T."/>
            <person name="Peeters S.H."/>
            <person name="Heuer A."/>
            <person name="Rast P."/>
            <person name="Oberbeckmann S."/>
            <person name="Bunk B."/>
            <person name="Jeske O."/>
            <person name="Meyerdierks A."/>
            <person name="Storesund J.E."/>
            <person name="Kallscheuer N."/>
            <person name="Luecker S."/>
            <person name="Lage O.M."/>
            <person name="Pohl T."/>
            <person name="Merkel B.J."/>
            <person name="Hornburger P."/>
            <person name="Mueller R.-W."/>
            <person name="Bruemmer F."/>
            <person name="Labrenz M."/>
            <person name="Spormann A.M."/>
            <person name="Op Den Camp H."/>
            <person name="Overmann J."/>
            <person name="Amann R."/>
            <person name="Jetten M.S.M."/>
            <person name="Mascher T."/>
            <person name="Medema M.H."/>
            <person name="Devos D.P."/>
            <person name="Kaster A.-K."/>
            <person name="Ovreas L."/>
            <person name="Rohde M."/>
            <person name="Galperin M.Y."/>
            <person name="Jogler C."/>
        </authorList>
    </citation>
    <scope>NUCLEOTIDE SEQUENCE [LARGE SCALE GENOMIC DNA]</scope>
    <source>
        <strain evidence="1 2">Pla123a</strain>
    </source>
</reference>
<accession>A0A5C5YSZ8</accession>
<name>A0A5C5YSZ8_9BACT</name>
<gene>
    <name evidence="1" type="ORF">Pla123a_08570</name>
</gene>
<organism evidence="1 2">
    <name type="scientific">Posidoniimonas polymericola</name>
    <dbReference type="NCBI Taxonomy" id="2528002"/>
    <lineage>
        <taxon>Bacteria</taxon>
        <taxon>Pseudomonadati</taxon>
        <taxon>Planctomycetota</taxon>
        <taxon>Planctomycetia</taxon>
        <taxon>Pirellulales</taxon>
        <taxon>Lacipirellulaceae</taxon>
        <taxon>Posidoniimonas</taxon>
    </lineage>
</organism>
<dbReference type="EMBL" id="SJPO01000002">
    <property type="protein sequence ID" value="TWT78068.1"/>
    <property type="molecule type" value="Genomic_DNA"/>
</dbReference>
<dbReference type="InterPro" id="IPR010869">
    <property type="entry name" value="DUF1501"/>
</dbReference>
<dbReference type="Proteomes" id="UP000318478">
    <property type="component" value="Unassembled WGS sequence"/>
</dbReference>
<proteinExistence type="predicted"/>
<dbReference type="RefSeq" id="WP_146584307.1">
    <property type="nucleotide sequence ID" value="NZ_SJPO01000002.1"/>
</dbReference>
<keyword evidence="2" id="KW-1185">Reference proteome</keyword>
<dbReference type="AlphaFoldDB" id="A0A5C5YSZ8"/>
<dbReference type="PANTHER" id="PTHR43737">
    <property type="entry name" value="BLL7424 PROTEIN"/>
    <property type="match status" value="1"/>
</dbReference>
<dbReference type="Gene3D" id="3.40.720.10">
    <property type="entry name" value="Alkaline Phosphatase, subunit A"/>
    <property type="match status" value="1"/>
</dbReference>
<protein>
    <recommendedName>
        <fullName evidence="3">Sulfatase</fullName>
    </recommendedName>
</protein>
<evidence type="ECO:0000313" key="1">
    <source>
        <dbReference type="EMBL" id="TWT78068.1"/>
    </source>
</evidence>
<evidence type="ECO:0008006" key="3">
    <source>
        <dbReference type="Google" id="ProtNLM"/>
    </source>
</evidence>